<dbReference type="InterPro" id="IPR011767">
    <property type="entry name" value="GLR_AS"/>
</dbReference>
<sequence>MLFPLDWTLSLIGSVLRLGAGGPGKPAVTPEKPLILYEFENCPFCRIAREAISVTGVPVEVRPCPKGGTRYRPRAIELGGKSMFPYLIDPNTDVAMYESADIARYVRETYAPDAKPFMHRLGPLNLLTSIALVWPRLMRGMMVRPSRQPDQRLEFQGAENSPAARIIREALSTHELAYLWTSHTDGAGLKLKDPNTGETQTGALSILTYLDRTYCQPMTA</sequence>
<gene>
    <name evidence="2" type="ORF">GCM10011503_18970</name>
</gene>
<accession>A0ABQ1JJE7</accession>
<evidence type="ECO:0000259" key="1">
    <source>
        <dbReference type="PROSITE" id="PS50404"/>
    </source>
</evidence>
<evidence type="ECO:0000313" key="2">
    <source>
        <dbReference type="EMBL" id="GGB70488.1"/>
    </source>
</evidence>
<dbReference type="Proteomes" id="UP000628854">
    <property type="component" value="Unassembled WGS sequence"/>
</dbReference>
<comment type="caution">
    <text evidence="2">The sequence shown here is derived from an EMBL/GenBank/DDBJ whole genome shotgun (WGS) entry which is preliminary data.</text>
</comment>
<protein>
    <recommendedName>
        <fullName evidence="1">GST N-terminal domain-containing protein</fullName>
    </recommendedName>
</protein>
<dbReference type="PANTHER" id="PTHR45288">
    <property type="entry name" value="THIOREDOXIN FAMILY PROTEIN"/>
    <property type="match status" value="1"/>
</dbReference>
<organism evidence="2 3">
    <name type="scientific">Henriciella pelagia</name>
    <dbReference type="NCBI Taxonomy" id="1977912"/>
    <lineage>
        <taxon>Bacteria</taxon>
        <taxon>Pseudomonadati</taxon>
        <taxon>Pseudomonadota</taxon>
        <taxon>Alphaproteobacteria</taxon>
        <taxon>Hyphomonadales</taxon>
        <taxon>Hyphomonadaceae</taxon>
        <taxon>Henriciella</taxon>
    </lineage>
</organism>
<dbReference type="PROSITE" id="PS00195">
    <property type="entry name" value="GLUTAREDOXIN_1"/>
    <property type="match status" value="1"/>
</dbReference>
<proteinExistence type="predicted"/>
<dbReference type="PROSITE" id="PS50404">
    <property type="entry name" value="GST_NTER"/>
    <property type="match status" value="1"/>
</dbReference>
<name>A0ABQ1JJE7_9PROT</name>
<dbReference type="Pfam" id="PF13417">
    <property type="entry name" value="GST_N_3"/>
    <property type="match status" value="1"/>
</dbReference>
<dbReference type="EMBL" id="BMKF01000002">
    <property type="protein sequence ID" value="GGB70488.1"/>
    <property type="molecule type" value="Genomic_DNA"/>
</dbReference>
<dbReference type="InterPro" id="IPR004045">
    <property type="entry name" value="Glutathione_S-Trfase_N"/>
</dbReference>
<reference evidence="3" key="1">
    <citation type="journal article" date="2019" name="Int. J. Syst. Evol. Microbiol.">
        <title>The Global Catalogue of Microorganisms (GCM) 10K type strain sequencing project: providing services to taxonomists for standard genome sequencing and annotation.</title>
        <authorList>
            <consortium name="The Broad Institute Genomics Platform"/>
            <consortium name="The Broad Institute Genome Sequencing Center for Infectious Disease"/>
            <person name="Wu L."/>
            <person name="Ma J."/>
        </authorList>
    </citation>
    <scope>NUCLEOTIDE SEQUENCE [LARGE SCALE GENOMIC DNA]</scope>
    <source>
        <strain evidence="3">CGMCC 1.15928</strain>
    </source>
</reference>
<dbReference type="Gene3D" id="3.40.30.10">
    <property type="entry name" value="Glutaredoxin"/>
    <property type="match status" value="1"/>
</dbReference>
<dbReference type="PANTHER" id="PTHR45288:SF1">
    <property type="entry name" value="THIOREDOXIN FAMILY PROTEIN"/>
    <property type="match status" value="1"/>
</dbReference>
<keyword evidence="3" id="KW-1185">Reference proteome</keyword>
<dbReference type="SUPFAM" id="SSF52833">
    <property type="entry name" value="Thioredoxin-like"/>
    <property type="match status" value="1"/>
</dbReference>
<feature type="domain" description="GST N-terminal" evidence="1">
    <location>
        <begin position="32"/>
        <end position="114"/>
    </location>
</feature>
<evidence type="ECO:0000313" key="3">
    <source>
        <dbReference type="Proteomes" id="UP000628854"/>
    </source>
</evidence>
<dbReference type="InterPro" id="IPR036249">
    <property type="entry name" value="Thioredoxin-like_sf"/>
</dbReference>